<geneLocation type="plasmid" evidence="2">
    <name>pYNKP001-NDM</name>
</geneLocation>
<organism evidence="2">
    <name type="scientific">Raoultella ornithinolytica</name>
    <name type="common">Klebsiella ornithinolytica</name>
    <dbReference type="NCBI Taxonomy" id="54291"/>
    <lineage>
        <taxon>Bacteria</taxon>
        <taxon>Pseudomonadati</taxon>
        <taxon>Pseudomonadota</taxon>
        <taxon>Gammaproteobacteria</taxon>
        <taxon>Enterobacterales</taxon>
        <taxon>Enterobacteriaceae</taxon>
        <taxon>Klebsiella/Raoultella group</taxon>
        <taxon>Raoultella</taxon>
    </lineage>
</organism>
<evidence type="ECO:0000256" key="1">
    <source>
        <dbReference type="SAM" id="Phobius"/>
    </source>
</evidence>
<sequence length="101" mass="11012">MKQPKVASKELSMNYLIIIPIAFILAAAALALPWFMVRQGYREQVQLGGACTTVLGFAASTGVFSYADNMPLALLYGSASVVSFLYALDCFLPLYLSRKSH</sequence>
<name>A0A2Z0N1U6_RAOOR</name>
<feature type="transmembrane region" description="Helical" evidence="1">
    <location>
        <begin position="47"/>
        <end position="67"/>
    </location>
</feature>
<proteinExistence type="predicted"/>
<keyword evidence="2" id="KW-0614">Plasmid</keyword>
<keyword evidence="1" id="KW-0472">Membrane</keyword>
<dbReference type="EMBL" id="KP900017">
    <property type="protein sequence ID" value="AKJ21314.1"/>
    <property type="molecule type" value="Genomic_DNA"/>
</dbReference>
<evidence type="ECO:0008006" key="3">
    <source>
        <dbReference type="Google" id="ProtNLM"/>
    </source>
</evidence>
<keyword evidence="1" id="KW-0812">Transmembrane</keyword>
<reference evidence="2" key="2">
    <citation type="submission" date="2015-03" db="EMBL/GenBank/DDBJ databases">
        <authorList>
            <person name="Chen Z."/>
            <person name="Feng J."/>
            <person name="Fang H."/>
            <person name="Li Y."/>
            <person name="Chen X."/>
            <person name="Guo X."/>
            <person name="Chen W."/>
            <person name="Wang L."/>
            <person name="Lin L."/>
            <person name="Yang H."/>
            <person name="Yang W."/>
            <person name="Wang J."/>
            <person name="Yin Z."/>
            <person name="Liu C."/>
            <person name="Zhou D."/>
        </authorList>
    </citation>
    <scope>NUCLEOTIDE SEQUENCE</scope>
    <source>
        <strain evidence="2">YNKP001</strain>
        <plasmid evidence="2">pYNKP001-NDM</plasmid>
    </source>
</reference>
<protein>
    <recommendedName>
        <fullName evidence="3">Cobalamin biosynthesis protein CbiX</fullName>
    </recommendedName>
</protein>
<gene>
    <name evidence="2" type="ORF">pYNKP001-NDM_0012</name>
</gene>
<evidence type="ECO:0000313" key="2">
    <source>
        <dbReference type="EMBL" id="AKJ21314.1"/>
    </source>
</evidence>
<reference evidence="2" key="1">
    <citation type="journal article" date="2015" name="Front. Microbiol.">
        <title>Production of plasmid-encoding NDM-1 in clinical Raoultella ornithinolytica and Leclercia adecarboxylata from China.</title>
        <authorList>
            <person name="Sun F."/>
            <person name="Yin Z."/>
            <person name="Feng J."/>
            <person name="Qiu Y."/>
            <person name="Zhang D."/>
            <person name="Luo W."/>
            <person name="Yang H."/>
            <person name="Yang W."/>
            <person name="Wang J."/>
            <person name="Chen W."/>
            <person name="Xia P."/>
            <person name="Zhou D."/>
        </authorList>
    </citation>
    <scope>NUCLEOTIDE SEQUENCE</scope>
    <source>
        <strain evidence="2">YNKP001</strain>
        <plasmid evidence="2">pYNKP001-NDM</plasmid>
    </source>
</reference>
<feature type="transmembrane region" description="Helical" evidence="1">
    <location>
        <begin position="73"/>
        <end position="96"/>
    </location>
</feature>
<keyword evidence="1" id="KW-1133">Transmembrane helix</keyword>
<dbReference type="AlphaFoldDB" id="A0A2Z0N1U6"/>
<accession>A0A2Z0N1U6</accession>
<feature type="transmembrane region" description="Helical" evidence="1">
    <location>
        <begin position="12"/>
        <end position="35"/>
    </location>
</feature>